<dbReference type="AlphaFoldDB" id="A0A388KZ35"/>
<reference evidence="1 2" key="1">
    <citation type="journal article" date="2018" name="Cell">
        <title>The Chara Genome: Secondary Complexity and Implications for Plant Terrestrialization.</title>
        <authorList>
            <person name="Nishiyama T."/>
            <person name="Sakayama H."/>
            <person name="Vries J.D."/>
            <person name="Buschmann H."/>
            <person name="Saint-Marcoux D."/>
            <person name="Ullrich K.K."/>
            <person name="Haas F.B."/>
            <person name="Vanderstraeten L."/>
            <person name="Becker D."/>
            <person name="Lang D."/>
            <person name="Vosolsobe S."/>
            <person name="Rombauts S."/>
            <person name="Wilhelmsson P.K.I."/>
            <person name="Janitza P."/>
            <person name="Kern R."/>
            <person name="Heyl A."/>
            <person name="Rumpler F."/>
            <person name="Villalobos L.I.A.C."/>
            <person name="Clay J.M."/>
            <person name="Skokan R."/>
            <person name="Toyoda A."/>
            <person name="Suzuki Y."/>
            <person name="Kagoshima H."/>
            <person name="Schijlen E."/>
            <person name="Tajeshwar N."/>
            <person name="Catarino B."/>
            <person name="Hetherington A.J."/>
            <person name="Saltykova A."/>
            <person name="Bonnot C."/>
            <person name="Breuninger H."/>
            <person name="Symeonidi A."/>
            <person name="Radhakrishnan G.V."/>
            <person name="Van Nieuwerburgh F."/>
            <person name="Deforce D."/>
            <person name="Chang C."/>
            <person name="Karol K.G."/>
            <person name="Hedrich R."/>
            <person name="Ulvskov P."/>
            <person name="Glockner G."/>
            <person name="Delwiche C.F."/>
            <person name="Petrasek J."/>
            <person name="Van de Peer Y."/>
            <person name="Friml J."/>
            <person name="Beilby M."/>
            <person name="Dolan L."/>
            <person name="Kohara Y."/>
            <person name="Sugano S."/>
            <person name="Fujiyama A."/>
            <person name="Delaux P.-M."/>
            <person name="Quint M."/>
            <person name="TheiBen G."/>
            <person name="Hagemann M."/>
            <person name="Harholt J."/>
            <person name="Dunand C."/>
            <person name="Zachgo S."/>
            <person name="Langdale J."/>
            <person name="Maumus F."/>
            <person name="Straeten D.V.D."/>
            <person name="Gould S.B."/>
            <person name="Rensing S.A."/>
        </authorList>
    </citation>
    <scope>NUCLEOTIDE SEQUENCE [LARGE SCALE GENOMIC DNA]</scope>
    <source>
        <strain evidence="1 2">S276</strain>
    </source>
</reference>
<dbReference type="EMBL" id="BFEA01000222">
    <property type="protein sequence ID" value="GBG75324.1"/>
    <property type="molecule type" value="Genomic_DNA"/>
</dbReference>
<evidence type="ECO:0000313" key="1">
    <source>
        <dbReference type="EMBL" id="GBG75324.1"/>
    </source>
</evidence>
<gene>
    <name evidence="1" type="ORF">CBR_g19957</name>
</gene>
<name>A0A388KZ35_CHABU</name>
<sequence length="114" mass="13347">MERFSDDDTWLGRWDGEWWISVLEWRASSPAIVSGDRYGDVMKFHACVHKLSLFGSMCLLDKSMCCAVYENGDGGDMCDWLWLWASLHHSPIRQHFEWIRTEELSRCIEDVGGW</sequence>
<organism evidence="1 2">
    <name type="scientific">Chara braunii</name>
    <name type="common">Braun's stonewort</name>
    <dbReference type="NCBI Taxonomy" id="69332"/>
    <lineage>
        <taxon>Eukaryota</taxon>
        <taxon>Viridiplantae</taxon>
        <taxon>Streptophyta</taxon>
        <taxon>Charophyceae</taxon>
        <taxon>Charales</taxon>
        <taxon>Characeae</taxon>
        <taxon>Chara</taxon>
    </lineage>
</organism>
<accession>A0A388KZ35</accession>
<evidence type="ECO:0000313" key="2">
    <source>
        <dbReference type="Proteomes" id="UP000265515"/>
    </source>
</evidence>
<proteinExistence type="predicted"/>
<keyword evidence="2" id="KW-1185">Reference proteome</keyword>
<dbReference type="Gramene" id="GBG75324">
    <property type="protein sequence ID" value="GBG75324"/>
    <property type="gene ID" value="CBR_g19957"/>
</dbReference>
<dbReference type="Proteomes" id="UP000265515">
    <property type="component" value="Unassembled WGS sequence"/>
</dbReference>
<protein>
    <submittedName>
        <fullName evidence="1">Uncharacterized protein</fullName>
    </submittedName>
</protein>
<comment type="caution">
    <text evidence="1">The sequence shown here is derived from an EMBL/GenBank/DDBJ whole genome shotgun (WGS) entry which is preliminary data.</text>
</comment>